<dbReference type="AlphaFoldDB" id="A0A812K8L5"/>
<dbReference type="OrthoDB" id="5594999at2759"/>
<feature type="non-terminal residue" evidence="1">
    <location>
        <position position="129"/>
    </location>
</feature>
<protein>
    <submittedName>
        <fullName evidence="1">Wdr6 protein</fullName>
    </submittedName>
</protein>
<name>A0A812K8L5_SYMPI</name>
<keyword evidence="2" id="KW-1185">Reference proteome</keyword>
<gene>
    <name evidence="1" type="primary">Wdr6</name>
    <name evidence="1" type="ORF">SPIL2461_LOCUS3022</name>
</gene>
<sequence length="129" mass="13809">RLLCAKLLRLPLREGKERKEALRGPSAGDLAWLVGDEHGSLHLIDLQGPHHKGAVHEGKVLCIQLLSSGDQGSEFLSAGADGTVVRHRLDLEGWTQLAAHRPGCGLRHLAHLSLMKAAESATASNIPPL</sequence>
<dbReference type="EMBL" id="CAJNIZ010003484">
    <property type="protein sequence ID" value="CAE7222975.1"/>
    <property type="molecule type" value="Genomic_DNA"/>
</dbReference>
<feature type="non-terminal residue" evidence="1">
    <location>
        <position position="1"/>
    </location>
</feature>
<reference evidence="1" key="1">
    <citation type="submission" date="2021-02" db="EMBL/GenBank/DDBJ databases">
        <authorList>
            <person name="Dougan E. K."/>
            <person name="Rhodes N."/>
            <person name="Thang M."/>
            <person name="Chan C."/>
        </authorList>
    </citation>
    <scope>NUCLEOTIDE SEQUENCE</scope>
</reference>
<proteinExistence type="predicted"/>
<organism evidence="1 2">
    <name type="scientific">Symbiodinium pilosum</name>
    <name type="common">Dinoflagellate</name>
    <dbReference type="NCBI Taxonomy" id="2952"/>
    <lineage>
        <taxon>Eukaryota</taxon>
        <taxon>Sar</taxon>
        <taxon>Alveolata</taxon>
        <taxon>Dinophyceae</taxon>
        <taxon>Suessiales</taxon>
        <taxon>Symbiodiniaceae</taxon>
        <taxon>Symbiodinium</taxon>
    </lineage>
</organism>
<dbReference type="Proteomes" id="UP000649617">
    <property type="component" value="Unassembled WGS sequence"/>
</dbReference>
<accession>A0A812K8L5</accession>
<comment type="caution">
    <text evidence="1">The sequence shown here is derived from an EMBL/GenBank/DDBJ whole genome shotgun (WGS) entry which is preliminary data.</text>
</comment>
<evidence type="ECO:0000313" key="2">
    <source>
        <dbReference type="Proteomes" id="UP000649617"/>
    </source>
</evidence>
<evidence type="ECO:0000313" key="1">
    <source>
        <dbReference type="EMBL" id="CAE7222975.1"/>
    </source>
</evidence>